<reference evidence="2" key="1">
    <citation type="submission" date="2021-02" db="EMBL/GenBank/DDBJ databases">
        <authorList>
            <person name="Nowell W R."/>
        </authorList>
    </citation>
    <scope>NUCLEOTIDE SEQUENCE</scope>
    <source>
        <strain evidence="2">Ploen Becks lab</strain>
    </source>
</reference>
<proteinExistence type="predicted"/>
<name>A0A814IV53_9BILA</name>
<gene>
    <name evidence="2" type="ORF">OXX778_LOCUS17739</name>
</gene>
<feature type="non-terminal residue" evidence="2">
    <location>
        <position position="1"/>
    </location>
</feature>
<dbReference type="Proteomes" id="UP000663879">
    <property type="component" value="Unassembled WGS sequence"/>
</dbReference>
<feature type="compositionally biased region" description="Basic and acidic residues" evidence="1">
    <location>
        <begin position="30"/>
        <end position="40"/>
    </location>
</feature>
<sequence length="69" mass="8034">MTMNRKNYFILIPGSSDSSSEETRPSGCESRPKSNEEIRPRPRKQYSNKRFESIHSCFKPVNELLIIES</sequence>
<evidence type="ECO:0000313" key="2">
    <source>
        <dbReference type="EMBL" id="CAF1028446.1"/>
    </source>
</evidence>
<protein>
    <submittedName>
        <fullName evidence="2">Uncharacterized protein</fullName>
    </submittedName>
</protein>
<organism evidence="2 3">
    <name type="scientific">Brachionus calyciflorus</name>
    <dbReference type="NCBI Taxonomy" id="104777"/>
    <lineage>
        <taxon>Eukaryota</taxon>
        <taxon>Metazoa</taxon>
        <taxon>Spiralia</taxon>
        <taxon>Gnathifera</taxon>
        <taxon>Rotifera</taxon>
        <taxon>Eurotatoria</taxon>
        <taxon>Monogononta</taxon>
        <taxon>Pseudotrocha</taxon>
        <taxon>Ploima</taxon>
        <taxon>Brachionidae</taxon>
        <taxon>Brachionus</taxon>
    </lineage>
</organism>
<comment type="caution">
    <text evidence="2">The sequence shown here is derived from an EMBL/GenBank/DDBJ whole genome shotgun (WGS) entry which is preliminary data.</text>
</comment>
<dbReference type="EMBL" id="CAJNOC010004631">
    <property type="protein sequence ID" value="CAF1028446.1"/>
    <property type="molecule type" value="Genomic_DNA"/>
</dbReference>
<accession>A0A814IV53</accession>
<evidence type="ECO:0000313" key="3">
    <source>
        <dbReference type="Proteomes" id="UP000663879"/>
    </source>
</evidence>
<dbReference type="AlphaFoldDB" id="A0A814IV53"/>
<evidence type="ECO:0000256" key="1">
    <source>
        <dbReference type="SAM" id="MobiDB-lite"/>
    </source>
</evidence>
<feature type="region of interest" description="Disordered" evidence="1">
    <location>
        <begin position="1"/>
        <end position="48"/>
    </location>
</feature>
<keyword evidence="3" id="KW-1185">Reference proteome</keyword>